<dbReference type="Pfam" id="PF01256">
    <property type="entry name" value="Carb_kinase"/>
    <property type="match status" value="1"/>
</dbReference>
<evidence type="ECO:0000313" key="23">
    <source>
        <dbReference type="Proteomes" id="UP001215503"/>
    </source>
</evidence>
<comment type="similarity">
    <text evidence="3 19">In the N-terminal section; belongs to the NnrE/AIBP family.</text>
</comment>
<evidence type="ECO:0000256" key="18">
    <source>
        <dbReference type="HAMAP-Rule" id="MF_01966"/>
    </source>
</evidence>
<keyword evidence="5 18" id="KW-0479">Metal-binding</keyword>
<evidence type="ECO:0000256" key="3">
    <source>
        <dbReference type="ARBA" id="ARBA00006001"/>
    </source>
</evidence>
<dbReference type="InterPro" id="IPR000631">
    <property type="entry name" value="CARKD"/>
</dbReference>
<evidence type="ECO:0000256" key="17">
    <source>
        <dbReference type="HAMAP-Rule" id="MF_01965"/>
    </source>
</evidence>
<evidence type="ECO:0000256" key="10">
    <source>
        <dbReference type="ARBA" id="ARBA00023027"/>
    </source>
</evidence>
<dbReference type="NCBIfam" id="TIGR00197">
    <property type="entry name" value="yjeF_nterm"/>
    <property type="match status" value="1"/>
</dbReference>
<keyword evidence="8 17" id="KW-0521">NADP</keyword>
<comment type="catalytic activity">
    <reaction evidence="16 17 19">
        <text>(6S)-NADPHX + ADP = AMP + phosphate + NADPH + H(+)</text>
        <dbReference type="Rhea" id="RHEA:32235"/>
        <dbReference type="ChEBI" id="CHEBI:15378"/>
        <dbReference type="ChEBI" id="CHEBI:43474"/>
        <dbReference type="ChEBI" id="CHEBI:57783"/>
        <dbReference type="ChEBI" id="CHEBI:64076"/>
        <dbReference type="ChEBI" id="CHEBI:456215"/>
        <dbReference type="ChEBI" id="CHEBI:456216"/>
        <dbReference type="EC" id="4.2.1.136"/>
    </reaction>
</comment>
<organism evidence="22 23">
    <name type="scientific">Aquibaculum arenosum</name>
    <dbReference type="NCBI Taxonomy" id="3032591"/>
    <lineage>
        <taxon>Bacteria</taxon>
        <taxon>Pseudomonadati</taxon>
        <taxon>Pseudomonadota</taxon>
        <taxon>Alphaproteobacteria</taxon>
        <taxon>Rhodospirillales</taxon>
        <taxon>Rhodovibrionaceae</taxon>
        <taxon>Aquibaculum</taxon>
    </lineage>
</organism>
<dbReference type="InterPro" id="IPR017953">
    <property type="entry name" value="Carbohydrate_kinase_pred_CS"/>
</dbReference>
<evidence type="ECO:0000256" key="5">
    <source>
        <dbReference type="ARBA" id="ARBA00022723"/>
    </source>
</evidence>
<comment type="function">
    <text evidence="18">Catalyzes the epimerization of the S- and R-forms of NAD(P)HX, a damaged form of NAD(P)H that is a result of enzymatic or heat-dependent hydration. This is a prerequisite for the S-specific NAD(P)H-hydrate dehydratase to allow the repair of both epimers of NAD(P)HX.</text>
</comment>
<dbReference type="PANTHER" id="PTHR12592">
    <property type="entry name" value="ATP-DEPENDENT (S)-NAD(P)H-HYDRATE DEHYDRATASE FAMILY MEMBER"/>
    <property type="match status" value="1"/>
</dbReference>
<feature type="binding site" evidence="18">
    <location>
        <begin position="54"/>
        <end position="58"/>
    </location>
    <ligand>
        <name>(6S)-NADPHX</name>
        <dbReference type="ChEBI" id="CHEBI:64076"/>
    </ligand>
</feature>
<evidence type="ECO:0000256" key="12">
    <source>
        <dbReference type="ARBA" id="ARBA00023239"/>
    </source>
</evidence>
<comment type="similarity">
    <text evidence="4 19">In the C-terminal section; belongs to the NnrD/CARKD family.</text>
</comment>
<dbReference type="Proteomes" id="UP001215503">
    <property type="component" value="Unassembled WGS sequence"/>
</dbReference>
<dbReference type="EC" id="4.2.1.136" evidence="19"/>
<keyword evidence="10 17" id="KW-0520">NAD</keyword>
<dbReference type="EMBL" id="JARHUD010000002">
    <property type="protein sequence ID" value="MDF2095273.1"/>
    <property type="molecule type" value="Genomic_DNA"/>
</dbReference>
<keyword evidence="6 17" id="KW-0547">Nucleotide-binding</keyword>
<feature type="binding site" evidence="17">
    <location>
        <position position="313"/>
    </location>
    <ligand>
        <name>(6S)-NADPHX</name>
        <dbReference type="ChEBI" id="CHEBI:64076"/>
    </ligand>
</feature>
<dbReference type="PROSITE" id="PS51385">
    <property type="entry name" value="YJEF_N"/>
    <property type="match status" value="1"/>
</dbReference>
<dbReference type="PANTHER" id="PTHR12592:SF0">
    <property type="entry name" value="ATP-DEPENDENT (S)-NAD(P)H-HYDRATE DEHYDRATASE"/>
    <property type="match status" value="1"/>
</dbReference>
<dbReference type="Pfam" id="PF03853">
    <property type="entry name" value="YjeF_N"/>
    <property type="match status" value="1"/>
</dbReference>
<reference evidence="22 23" key="1">
    <citation type="submission" date="2023-03" db="EMBL/GenBank/DDBJ databases">
        <title>Fodinicurvata sp. CAU 1616 isolated from sea sendiment.</title>
        <authorList>
            <person name="Kim W."/>
        </authorList>
    </citation>
    <scope>NUCLEOTIDE SEQUENCE [LARGE SCALE GENOMIC DNA]</scope>
    <source>
        <strain evidence="22 23">CAU 1616</strain>
    </source>
</reference>
<dbReference type="SUPFAM" id="SSF64153">
    <property type="entry name" value="YjeF N-terminal domain-like"/>
    <property type="match status" value="1"/>
</dbReference>
<comment type="catalytic activity">
    <reaction evidence="15 17 19">
        <text>(6S)-NADHX + ADP = AMP + phosphate + NADH + H(+)</text>
        <dbReference type="Rhea" id="RHEA:32223"/>
        <dbReference type="ChEBI" id="CHEBI:15378"/>
        <dbReference type="ChEBI" id="CHEBI:43474"/>
        <dbReference type="ChEBI" id="CHEBI:57945"/>
        <dbReference type="ChEBI" id="CHEBI:64074"/>
        <dbReference type="ChEBI" id="CHEBI:456215"/>
        <dbReference type="ChEBI" id="CHEBI:456216"/>
        <dbReference type="EC" id="4.2.1.136"/>
    </reaction>
</comment>
<evidence type="ECO:0000256" key="7">
    <source>
        <dbReference type="ARBA" id="ARBA00022840"/>
    </source>
</evidence>
<dbReference type="PIRSF" id="PIRSF017184">
    <property type="entry name" value="Nnr"/>
    <property type="match status" value="1"/>
</dbReference>
<evidence type="ECO:0000256" key="15">
    <source>
        <dbReference type="ARBA" id="ARBA00048238"/>
    </source>
</evidence>
<comment type="catalytic activity">
    <reaction evidence="1 18 19">
        <text>(6R)-NADHX = (6S)-NADHX</text>
        <dbReference type="Rhea" id="RHEA:32215"/>
        <dbReference type="ChEBI" id="CHEBI:64074"/>
        <dbReference type="ChEBI" id="CHEBI:64075"/>
        <dbReference type="EC" id="5.1.99.6"/>
    </reaction>
</comment>
<comment type="caution">
    <text evidence="17">Lacks conserved residue(s) required for the propagation of feature annotation.</text>
</comment>
<dbReference type="Gene3D" id="3.40.1190.20">
    <property type="match status" value="1"/>
</dbReference>
<dbReference type="HAMAP" id="MF_01965">
    <property type="entry name" value="NADHX_dehydratase"/>
    <property type="match status" value="1"/>
</dbReference>
<evidence type="ECO:0000256" key="6">
    <source>
        <dbReference type="ARBA" id="ARBA00022741"/>
    </source>
</evidence>
<feature type="binding site" evidence="18">
    <location>
        <begin position="119"/>
        <end position="125"/>
    </location>
    <ligand>
        <name>(6S)-NADPHX</name>
        <dbReference type="ChEBI" id="CHEBI:64076"/>
    </ligand>
</feature>
<comment type="function">
    <text evidence="14 19">Bifunctional enzyme that catalyzes the epimerization of the S- and R-forms of NAD(P)HX and the dehydration of the S-form of NAD(P)HX at the expense of ADP, which is converted to AMP. This allows the repair of both epimers of NAD(P)HX, a damaged form of NAD(P)H that is a result of enzymatic or heat-dependent hydration.</text>
</comment>
<keyword evidence="9 18" id="KW-0630">Potassium</keyword>
<feature type="binding site" evidence="18">
    <location>
        <position position="151"/>
    </location>
    <ligand>
        <name>K(+)</name>
        <dbReference type="ChEBI" id="CHEBI:29103"/>
    </ligand>
</feature>
<keyword evidence="23" id="KW-1185">Reference proteome</keyword>
<evidence type="ECO:0000256" key="9">
    <source>
        <dbReference type="ARBA" id="ARBA00022958"/>
    </source>
</evidence>
<dbReference type="CDD" id="cd01171">
    <property type="entry name" value="YXKO-related"/>
    <property type="match status" value="1"/>
</dbReference>
<comment type="subunit">
    <text evidence="17">Homotetramer.</text>
</comment>
<comment type="similarity">
    <text evidence="18">Belongs to the NnrE/AIBP family.</text>
</comment>
<evidence type="ECO:0000256" key="16">
    <source>
        <dbReference type="ARBA" id="ARBA00049209"/>
    </source>
</evidence>
<dbReference type="Gene3D" id="3.40.50.10260">
    <property type="entry name" value="YjeF N-terminal domain"/>
    <property type="match status" value="1"/>
</dbReference>
<name>A0ABT5YK41_9PROT</name>
<feature type="binding site" evidence="17">
    <location>
        <position position="364"/>
    </location>
    <ligand>
        <name>(6S)-NADPHX</name>
        <dbReference type="ChEBI" id="CHEBI:64076"/>
    </ligand>
</feature>
<comment type="catalytic activity">
    <reaction evidence="2 18 19">
        <text>(6R)-NADPHX = (6S)-NADPHX</text>
        <dbReference type="Rhea" id="RHEA:32227"/>
        <dbReference type="ChEBI" id="CHEBI:64076"/>
        <dbReference type="ChEBI" id="CHEBI:64077"/>
        <dbReference type="EC" id="5.1.99.6"/>
    </reaction>
</comment>
<keyword evidence="11 18" id="KW-0413">Isomerase</keyword>
<keyword evidence="7 17" id="KW-0067">ATP-binding</keyword>
<keyword evidence="13" id="KW-0511">Multifunctional enzyme</keyword>
<dbReference type="InterPro" id="IPR004443">
    <property type="entry name" value="YjeF_N_dom"/>
</dbReference>
<feature type="binding site" evidence="17">
    <location>
        <position position="250"/>
    </location>
    <ligand>
        <name>(6S)-NADPHX</name>
        <dbReference type="ChEBI" id="CHEBI:64076"/>
    </ligand>
</feature>
<dbReference type="EC" id="5.1.99.6" evidence="19"/>
<evidence type="ECO:0000256" key="19">
    <source>
        <dbReference type="PIRNR" id="PIRNR017184"/>
    </source>
</evidence>
<evidence type="ECO:0000313" key="22">
    <source>
        <dbReference type="EMBL" id="MDF2095273.1"/>
    </source>
</evidence>
<feature type="domain" description="YjeF N-terminal" evidence="21">
    <location>
        <begin position="4"/>
        <end position="206"/>
    </location>
</feature>
<accession>A0ABT5YK41</accession>
<sequence>MEACYRADQAAAAAGVPGVRLMENAGRAVFDALRAAWPLGTIRGDVLVLCGPGNNGGDGFVVARLLAEAGWPVRLGLLGAREALKGDAAHHAARWRGAVATLAPGLLEGAGLVVDALFGAGLARPIEGMAAQTLSAIRERKLPVLAVDVPSGLQGDSGTVLGEVVAPANVTVTFFRPKPGHVLFPGRKFCGRLVVADIGIPESVLATIAPQLHRNQPPLWLQHWPQRTAESHKYHFGHALLLGGAEMTGAARLAARAALRVGAGLVSLAAPSEALAVYQLSSPSLIVLQGSDPRSLARRLQDPRYNALLIGPGLGVGEETSEAAEALLATGRACVLDADALSSFAGAPSRLFGAIKGPAVLTPHDGEFARLFPSLKGDRLQRASAAARESGAVVLLKGADAVIAAPDGRAALVENAPPFLATAGTGDVLSGLIVGLLAQGLPAFEAAAAGAWLLGAAAEQFGPGLISEDLPDCLPAIRAALDR</sequence>
<gene>
    <name evidence="18" type="primary">nnrE</name>
    <name evidence="17" type="synonym">nnrD</name>
    <name evidence="22" type="ORF">P2G67_04715</name>
</gene>
<evidence type="ECO:0000256" key="11">
    <source>
        <dbReference type="ARBA" id="ARBA00023235"/>
    </source>
</evidence>
<proteinExistence type="inferred from homology"/>
<dbReference type="NCBIfam" id="TIGR00196">
    <property type="entry name" value="yjeF_cterm"/>
    <property type="match status" value="1"/>
</dbReference>
<comment type="similarity">
    <text evidence="17">Belongs to the NnrD/CARKD family.</text>
</comment>
<dbReference type="PROSITE" id="PS51383">
    <property type="entry name" value="YJEF_C_3"/>
    <property type="match status" value="1"/>
</dbReference>
<dbReference type="PROSITE" id="PS01050">
    <property type="entry name" value="YJEF_C_2"/>
    <property type="match status" value="1"/>
</dbReference>
<feature type="domain" description="YjeF C-terminal" evidence="20">
    <location>
        <begin position="216"/>
        <end position="481"/>
    </location>
</feature>
<dbReference type="HAMAP" id="MF_01966">
    <property type="entry name" value="NADHX_epimerase"/>
    <property type="match status" value="1"/>
</dbReference>
<protein>
    <recommendedName>
        <fullName evidence="19">Bifunctional NAD(P)H-hydrate repair enzyme</fullName>
    </recommendedName>
    <alternativeName>
        <fullName evidence="19">Nicotinamide nucleotide repair protein</fullName>
    </alternativeName>
    <domain>
        <recommendedName>
            <fullName evidence="19">ADP-dependent (S)-NAD(P)H-hydrate dehydratase</fullName>
            <ecNumber evidence="19">4.2.1.136</ecNumber>
        </recommendedName>
        <alternativeName>
            <fullName evidence="19">ADP-dependent NAD(P)HX dehydratase</fullName>
        </alternativeName>
    </domain>
    <domain>
        <recommendedName>
            <fullName evidence="19">NAD(P)H-hydrate epimerase</fullName>
            <ecNumber evidence="19">5.1.99.6</ecNumber>
        </recommendedName>
    </domain>
</protein>
<evidence type="ECO:0000256" key="13">
    <source>
        <dbReference type="ARBA" id="ARBA00023268"/>
    </source>
</evidence>
<evidence type="ECO:0000259" key="20">
    <source>
        <dbReference type="PROSITE" id="PS51383"/>
    </source>
</evidence>
<evidence type="ECO:0000259" key="21">
    <source>
        <dbReference type="PROSITE" id="PS51385"/>
    </source>
</evidence>
<feature type="binding site" evidence="18">
    <location>
        <position position="115"/>
    </location>
    <ligand>
        <name>K(+)</name>
        <dbReference type="ChEBI" id="CHEBI:29103"/>
    </ligand>
</feature>
<comment type="caution">
    <text evidence="22">The sequence shown here is derived from an EMBL/GenBank/DDBJ whole genome shotgun (WGS) entry which is preliminary data.</text>
</comment>
<feature type="binding site" evidence="17">
    <location>
        <position position="427"/>
    </location>
    <ligand>
        <name>(6S)-NADPHX</name>
        <dbReference type="ChEBI" id="CHEBI:64076"/>
    </ligand>
</feature>
<comment type="cofactor">
    <cofactor evidence="18 19">
        <name>K(+)</name>
        <dbReference type="ChEBI" id="CHEBI:29103"/>
    </cofactor>
    <text evidence="18 19">Binds 1 potassium ion per subunit.</text>
</comment>
<feature type="binding site" evidence="17">
    <location>
        <position position="426"/>
    </location>
    <ligand>
        <name>AMP</name>
        <dbReference type="ChEBI" id="CHEBI:456215"/>
    </ligand>
</feature>
<dbReference type="InterPro" id="IPR030677">
    <property type="entry name" value="Nnr"/>
</dbReference>
<evidence type="ECO:0000256" key="8">
    <source>
        <dbReference type="ARBA" id="ARBA00022857"/>
    </source>
</evidence>
<evidence type="ECO:0000256" key="4">
    <source>
        <dbReference type="ARBA" id="ARBA00009524"/>
    </source>
</evidence>
<keyword evidence="12 17" id="KW-0456">Lyase</keyword>
<evidence type="ECO:0000256" key="1">
    <source>
        <dbReference type="ARBA" id="ARBA00000013"/>
    </source>
</evidence>
<dbReference type="SUPFAM" id="SSF53613">
    <property type="entry name" value="Ribokinase-like"/>
    <property type="match status" value="1"/>
</dbReference>
<evidence type="ECO:0000256" key="14">
    <source>
        <dbReference type="ARBA" id="ARBA00025153"/>
    </source>
</evidence>
<feature type="binding site" evidence="18">
    <location>
        <position position="55"/>
    </location>
    <ligand>
        <name>K(+)</name>
        <dbReference type="ChEBI" id="CHEBI:29103"/>
    </ligand>
</feature>
<dbReference type="InterPro" id="IPR036652">
    <property type="entry name" value="YjeF_N_dom_sf"/>
</dbReference>
<dbReference type="InterPro" id="IPR029056">
    <property type="entry name" value="Ribokinase-like"/>
</dbReference>
<feature type="binding site" evidence="18">
    <location>
        <position position="148"/>
    </location>
    <ligand>
        <name>(6S)-NADPHX</name>
        <dbReference type="ChEBI" id="CHEBI:64076"/>
    </ligand>
</feature>
<comment type="function">
    <text evidence="17">Catalyzes the dehydration of the S-form of NAD(P)HX at the expense of ADP, which is converted to AMP. Together with NAD(P)HX epimerase, which catalyzes the epimerization of the S- and R-forms, the enzyme allows the repair of both epimers of NAD(P)HX, a damaged form of NAD(P)H that is a result of enzymatic or heat-dependent hydration.</text>
</comment>
<comment type="cofactor">
    <cofactor evidence="17">
        <name>Mg(2+)</name>
        <dbReference type="ChEBI" id="CHEBI:18420"/>
    </cofactor>
</comment>
<evidence type="ECO:0000256" key="2">
    <source>
        <dbReference type="ARBA" id="ARBA00000909"/>
    </source>
</evidence>